<dbReference type="OrthoDB" id="2322499at2759"/>
<gene>
    <name evidence="1" type="ORF">EST38_g3028</name>
</gene>
<dbReference type="EMBL" id="SDEE01000059">
    <property type="protein sequence ID" value="RXW22816.1"/>
    <property type="molecule type" value="Genomic_DNA"/>
</dbReference>
<keyword evidence="2" id="KW-1185">Reference proteome</keyword>
<evidence type="ECO:0000313" key="2">
    <source>
        <dbReference type="Proteomes" id="UP000290288"/>
    </source>
</evidence>
<proteinExistence type="predicted"/>
<name>A0A4Q2DT30_9AGAR</name>
<organism evidence="1 2">
    <name type="scientific">Candolleomyces aberdarensis</name>
    <dbReference type="NCBI Taxonomy" id="2316362"/>
    <lineage>
        <taxon>Eukaryota</taxon>
        <taxon>Fungi</taxon>
        <taxon>Dikarya</taxon>
        <taxon>Basidiomycota</taxon>
        <taxon>Agaricomycotina</taxon>
        <taxon>Agaricomycetes</taxon>
        <taxon>Agaricomycetidae</taxon>
        <taxon>Agaricales</taxon>
        <taxon>Agaricineae</taxon>
        <taxon>Psathyrellaceae</taxon>
        <taxon>Candolleomyces</taxon>
    </lineage>
</organism>
<accession>A0A4Q2DT30</accession>
<sequence>MAAHLALAYACPAIGSQDSLPKSLLSRVWGEEFTMHGIPYHDDMQVELAERFDNFGAPRHETSLKASTSGSDREDALTRIKDMPLEILYEFCGGEGVKDVFWTCHVRCCSKCIKEQFVSEEELDSQIPEEVYVDKCASVFPYIVVNQYQPKQPTKALYYLPTAAKYIAELKDVVASQGSEGVDAWVKSKKASQISRIKFASLCEHWYNHWAARSIPRHSELPLFDLAVTAVLSSALIYLWKDRIFS</sequence>
<comment type="caution">
    <text evidence="1">The sequence shown here is derived from an EMBL/GenBank/DDBJ whole genome shotgun (WGS) entry which is preliminary data.</text>
</comment>
<dbReference type="Proteomes" id="UP000290288">
    <property type="component" value="Unassembled WGS sequence"/>
</dbReference>
<reference evidence="1 2" key="1">
    <citation type="submission" date="2019-01" db="EMBL/GenBank/DDBJ databases">
        <title>Draft genome sequence of Psathyrella aberdarensis IHI B618.</title>
        <authorList>
            <person name="Buettner E."/>
            <person name="Kellner H."/>
        </authorList>
    </citation>
    <scope>NUCLEOTIDE SEQUENCE [LARGE SCALE GENOMIC DNA]</scope>
    <source>
        <strain evidence="1 2">IHI B618</strain>
    </source>
</reference>
<protein>
    <submittedName>
        <fullName evidence="1">Uncharacterized protein</fullName>
    </submittedName>
</protein>
<evidence type="ECO:0000313" key="1">
    <source>
        <dbReference type="EMBL" id="RXW22816.1"/>
    </source>
</evidence>
<dbReference type="AlphaFoldDB" id="A0A4Q2DT30"/>